<keyword evidence="4" id="KW-1185">Reference proteome</keyword>
<accession>A0ABN8T7H1</accession>
<feature type="domain" description="YiaAB two helix" evidence="2">
    <location>
        <begin position="12"/>
        <end position="52"/>
    </location>
</feature>
<dbReference type="PANTHER" id="PTHR37290:SF2">
    <property type="entry name" value="INNER MEMBRANE PROTEIN YIAB"/>
    <property type="match status" value="1"/>
</dbReference>
<dbReference type="PANTHER" id="PTHR37290">
    <property type="entry name" value="INNER MEMBRANE PROTEIN YIAA-RELATED"/>
    <property type="match status" value="1"/>
</dbReference>
<keyword evidence="1" id="KW-0472">Membrane</keyword>
<reference evidence="3" key="1">
    <citation type="submission" date="2022-05" db="EMBL/GenBank/DDBJ databases">
        <authorList>
            <person name="Blom J."/>
        </authorList>
    </citation>
    <scope>NUCLEOTIDE SEQUENCE</scope>
    <source>
        <strain evidence="3">Type strain: CPO20170097</strain>
    </source>
</reference>
<dbReference type="InterPro" id="IPR008024">
    <property type="entry name" value="YiaAB"/>
</dbReference>
<comment type="caution">
    <text evidence="3">The sequence shown here is derived from an EMBL/GenBank/DDBJ whole genome shotgun (WGS) entry which is preliminary data.</text>
</comment>
<proteinExistence type="predicted"/>
<dbReference type="InterPro" id="IPR038972">
    <property type="entry name" value="YiaA-like"/>
</dbReference>
<feature type="transmembrane region" description="Helical" evidence="1">
    <location>
        <begin position="35"/>
        <end position="53"/>
    </location>
</feature>
<evidence type="ECO:0000313" key="4">
    <source>
        <dbReference type="Proteomes" id="UP001152651"/>
    </source>
</evidence>
<protein>
    <submittedName>
        <fullName evidence="3">Membrane protein</fullName>
    </submittedName>
</protein>
<evidence type="ECO:0000256" key="1">
    <source>
        <dbReference type="SAM" id="Phobius"/>
    </source>
</evidence>
<dbReference type="Pfam" id="PF05360">
    <property type="entry name" value="YiaAB"/>
    <property type="match status" value="2"/>
</dbReference>
<name>A0ABN8T7H1_9ENTR</name>
<evidence type="ECO:0000259" key="2">
    <source>
        <dbReference type="Pfam" id="PF05360"/>
    </source>
</evidence>
<organism evidence="3 4">
    <name type="scientific">Pseudocitrobacter vendiensis</name>
    <dbReference type="NCBI Taxonomy" id="2488306"/>
    <lineage>
        <taxon>Bacteria</taxon>
        <taxon>Pseudomonadati</taxon>
        <taxon>Pseudomonadota</taxon>
        <taxon>Gammaproteobacteria</taxon>
        <taxon>Enterobacterales</taxon>
        <taxon>Enterobacteriaceae</taxon>
        <taxon>Pseudocitrobacter</taxon>
    </lineage>
</organism>
<dbReference type="RefSeq" id="WP_188016868.1">
    <property type="nucleotide sequence ID" value="NZ_CALSBS010000003.1"/>
</dbReference>
<feature type="domain" description="YiaAB two helix" evidence="2">
    <location>
        <begin position="63"/>
        <end position="106"/>
    </location>
</feature>
<evidence type="ECO:0000313" key="3">
    <source>
        <dbReference type="EMBL" id="CAH6636372.1"/>
    </source>
</evidence>
<gene>
    <name evidence="3" type="ORF">FBBNIHIM_06015</name>
</gene>
<dbReference type="Proteomes" id="UP001152651">
    <property type="component" value="Unassembled WGS sequence"/>
</dbReference>
<keyword evidence="1" id="KW-0812">Transmembrane</keyword>
<dbReference type="EMBL" id="CALSBS010000003">
    <property type="protein sequence ID" value="CAH6636372.1"/>
    <property type="molecule type" value="Genomic_DNA"/>
</dbReference>
<feature type="transmembrane region" description="Helical" evidence="1">
    <location>
        <begin position="65"/>
        <end position="86"/>
    </location>
</feature>
<sequence length="110" mass="12107">MKLALKAPQGVLFFGVILYVVCLWGDCPQLTDKGYFLAVLVLGVFTVLAYQRLSGKDKDETRFAGLCRLVLLLATGLMLVGIWNLPLNLTEKGLSVIAWFAAMSGAARWR</sequence>
<keyword evidence="1" id="KW-1133">Transmembrane helix</keyword>